<feature type="region of interest" description="Disordered" evidence="1">
    <location>
        <begin position="213"/>
        <end position="269"/>
    </location>
</feature>
<name>A0A8R1DUI6_CAEJA</name>
<keyword evidence="3" id="KW-1185">Reference proteome</keyword>
<evidence type="ECO:0000313" key="2">
    <source>
        <dbReference type="EnsemblMetazoa" id="CJA11075c.1"/>
    </source>
</evidence>
<reference evidence="2" key="2">
    <citation type="submission" date="2022-06" db="UniProtKB">
        <authorList>
            <consortium name="EnsemblMetazoa"/>
        </authorList>
    </citation>
    <scope>IDENTIFICATION</scope>
    <source>
        <strain evidence="2">DF5081</strain>
    </source>
</reference>
<feature type="compositionally biased region" description="Basic residues" evidence="1">
    <location>
        <begin position="256"/>
        <end position="269"/>
    </location>
</feature>
<evidence type="ECO:0000256" key="1">
    <source>
        <dbReference type="SAM" id="MobiDB-lite"/>
    </source>
</evidence>
<dbReference type="AlphaFoldDB" id="A0A8R1DUI6"/>
<dbReference type="Proteomes" id="UP000005237">
    <property type="component" value="Unassembled WGS sequence"/>
</dbReference>
<dbReference type="EnsemblMetazoa" id="CJA11075c.1">
    <property type="protein sequence ID" value="CJA11075c.1"/>
    <property type="gene ID" value="WBGene00130279"/>
</dbReference>
<evidence type="ECO:0000313" key="3">
    <source>
        <dbReference type="Proteomes" id="UP000005237"/>
    </source>
</evidence>
<protein>
    <recommendedName>
        <fullName evidence="4">CCHC-type domain-containing protein</fullName>
    </recommendedName>
</protein>
<feature type="region of interest" description="Disordered" evidence="1">
    <location>
        <begin position="90"/>
        <end position="117"/>
    </location>
</feature>
<reference evidence="3" key="1">
    <citation type="submission" date="2010-08" db="EMBL/GenBank/DDBJ databases">
        <authorList>
            <consortium name="Caenorhabditis japonica Sequencing Consortium"/>
            <person name="Wilson R.K."/>
        </authorList>
    </citation>
    <scope>NUCLEOTIDE SEQUENCE [LARGE SCALE GENOMIC DNA]</scope>
    <source>
        <strain evidence="3">DF5081</strain>
    </source>
</reference>
<proteinExistence type="predicted"/>
<accession>A0A8R1DUI6</accession>
<feature type="compositionally biased region" description="Basic and acidic residues" evidence="1">
    <location>
        <begin position="245"/>
        <end position="255"/>
    </location>
</feature>
<sequence length="269" mass="30297">MDSLAWLARWLAGLDDSWHAVPAGSGSVEMSLAVQMSLVELRATGRIRVHGGQEGGRAAEEELTRALREEAERTREELRVALAELKELRKVEPEEDEEEQAEAPASENSPVRDIRELPRIPRKSEALRETGSFCEVCEEYGHAIDVCVVYPHSEARRRRLHALNRCIVCGLQHVGECQDRGRECHSCGNRNHMYPLCDRRYGEEVIAARKQRAEAAASKSRRKRQRRQAFAGQPAPPRSGQAGSKTEKSGKDAPRRSRRRSTTPKRSSK</sequence>
<evidence type="ECO:0008006" key="4">
    <source>
        <dbReference type="Google" id="ProtNLM"/>
    </source>
</evidence>
<organism evidence="2 3">
    <name type="scientific">Caenorhabditis japonica</name>
    <dbReference type="NCBI Taxonomy" id="281687"/>
    <lineage>
        <taxon>Eukaryota</taxon>
        <taxon>Metazoa</taxon>
        <taxon>Ecdysozoa</taxon>
        <taxon>Nematoda</taxon>
        <taxon>Chromadorea</taxon>
        <taxon>Rhabditida</taxon>
        <taxon>Rhabditina</taxon>
        <taxon>Rhabditomorpha</taxon>
        <taxon>Rhabditoidea</taxon>
        <taxon>Rhabditidae</taxon>
        <taxon>Peloderinae</taxon>
        <taxon>Caenorhabditis</taxon>
    </lineage>
</organism>